<dbReference type="GO" id="GO:0051287">
    <property type="term" value="F:NAD binding"/>
    <property type="evidence" value="ECO:0007669"/>
    <property type="project" value="InterPro"/>
</dbReference>
<feature type="compositionally biased region" description="Basic and acidic residues" evidence="7">
    <location>
        <begin position="410"/>
        <end position="431"/>
    </location>
</feature>
<evidence type="ECO:0000256" key="7">
    <source>
        <dbReference type="SAM" id="MobiDB-lite"/>
    </source>
</evidence>
<dbReference type="OrthoDB" id="25140at2759"/>
<dbReference type="PRINTS" id="PR00072">
    <property type="entry name" value="MALOXRDTASE"/>
</dbReference>
<dbReference type="GO" id="GO:0046872">
    <property type="term" value="F:metal ion binding"/>
    <property type="evidence" value="ECO:0007669"/>
    <property type="project" value="UniProtKB-KW"/>
</dbReference>
<keyword evidence="4 6" id="KW-0479">Metal-binding</keyword>
<evidence type="ECO:0000256" key="5">
    <source>
        <dbReference type="ARBA" id="ARBA00023002"/>
    </source>
</evidence>
<dbReference type="EMBL" id="JYDQ01000019">
    <property type="protein sequence ID" value="KRY21081.1"/>
    <property type="molecule type" value="Genomic_DNA"/>
</dbReference>
<feature type="domain" description="Malic enzyme N-terminal" evidence="9">
    <location>
        <begin position="826"/>
        <end position="1009"/>
    </location>
</feature>
<evidence type="ECO:0000259" key="8">
    <source>
        <dbReference type="SMART" id="SM00919"/>
    </source>
</evidence>
<evidence type="ECO:0000256" key="1">
    <source>
        <dbReference type="ARBA" id="ARBA00001936"/>
    </source>
</evidence>
<dbReference type="Proteomes" id="UP000054783">
    <property type="component" value="Unassembled WGS sequence"/>
</dbReference>
<feature type="domain" description="Malic enzyme NAD-binding" evidence="8">
    <location>
        <begin position="1019"/>
        <end position="1278"/>
    </location>
</feature>
<evidence type="ECO:0000259" key="9">
    <source>
        <dbReference type="SMART" id="SM01274"/>
    </source>
</evidence>
<gene>
    <name evidence="10" type="primary">Me3</name>
    <name evidence="10" type="ORF">T12_6975</name>
</gene>
<dbReference type="GO" id="GO:0006108">
    <property type="term" value="P:malate metabolic process"/>
    <property type="evidence" value="ECO:0007669"/>
    <property type="project" value="TreeGrafter"/>
</dbReference>
<comment type="similarity">
    <text evidence="3 6">Belongs to the malic enzymes family.</text>
</comment>
<evidence type="ECO:0000256" key="4">
    <source>
        <dbReference type="ARBA" id="ARBA00022723"/>
    </source>
</evidence>
<dbReference type="SMART" id="SM01274">
    <property type="entry name" value="malic"/>
    <property type="match status" value="1"/>
</dbReference>
<keyword evidence="5 6" id="KW-0560">Oxidoreductase</keyword>
<evidence type="ECO:0000313" key="11">
    <source>
        <dbReference type="Proteomes" id="UP000054783"/>
    </source>
</evidence>
<dbReference type="InterPro" id="IPR046346">
    <property type="entry name" value="Aminoacid_DH-like_N_sf"/>
</dbReference>
<feature type="region of interest" description="Disordered" evidence="7">
    <location>
        <begin position="408"/>
        <end position="432"/>
    </location>
</feature>
<dbReference type="InterPro" id="IPR036291">
    <property type="entry name" value="NAD(P)-bd_dom_sf"/>
</dbReference>
<dbReference type="GO" id="GO:0004473">
    <property type="term" value="F:malate dehydrogenase (decarboxylating) (NADP+) activity"/>
    <property type="evidence" value="ECO:0007669"/>
    <property type="project" value="TreeGrafter"/>
</dbReference>
<sequence>MKLHRTFYCQNFYFCNFINLVHMADCDSSSASADNESLVTRLNFTAKSVLVYSINAAYESQPVKSRLDWKHVTVPSEADTFISNDQEKAGDVNEASSNSAIRESRSLKWNLRSSCYESCSRQVMMPKSAAEFFGLINFAVHIKRSFTWNEVIASNAYHLQSRPSEMNSPKQQKAGNAISSGAFSKLPKLHLKIRRKPVIQQSEVDSRICNVINSFDDDQQAATATFANTTHADVENLTVENESRRKLRWKLRSATRREVCICWANKFQVIDVSSKPELQRCDNANLSDCATMSCNDPFDQPLCKECFLSSYGNEQLDNDWMNAEVNYCDFPTSLGEQRNQINRNTNQLEIAIEDYEDNFADTFKNLPALHTPNPALSEPDVNDFELAEEETYQAFIANLRLLTQSENAVDGDKDTNAPIQREEEKELHEDGNASSLPVEMFNTVDNTDVLFNESSSNDTVVENVQIVNETVNCREEVEVVAQSAACSEAKKAKRTTRCRKAKPCTAADKATGSKRKYCKRSDRSTGEVATTSTTGNNCYSQMLVTLQPQQQQQPYQFVIQQNNQILNQILLVPVVVQNSAPMVVQQPSTNSNSNSNANAQQVKYLDDNIIDQMESGFCRRKPRLILKRRPEAMQPRNVHHKNDVTTQPAVSSLVTLSAAVVVVVVVGGHLHFQLQQTSFSVFAFHFTTRLLFSHSSFRRLTKKNEPRGVQLCKANDVVALDWPNGGAISTQPHQRQAQLPVYRLPCPRLGGAAQSTDQQSRQFSILFQRLFRGGIAFTIKERHILGIHGLLPPNVLTAEQQVQRILKNLDNESSDLRRYVALNDLQDRNEKLFYRVLCENVEKYMPIVYTPTVGLACQKFGLIFRRPKGIFISIQDDSVERIYNILAAWPEKDIRAICVTDGERILGLGDLGAYGMGIPVGKLSLYVALAGVHPQWCLPVVLDVGTDNEEIKKDPFYIGMKHERIRDERYDRLVDNFLRAAVERFGPTCLIQFEDFANQNAFRFLDKYKKAYCTFNDDIQGTASVAVAGLISAAKMTKKSLKDHRVLFYGAGEAAVGIAKLTCLAMSNEGIPFEEAKKNIWMVDSKGLIVKGRSHLNEHKLEFAQDHAEVQSLEDIINKVKPTAIIVIWMLDFAGAATITGAFNETILRTMAKLNDRPIIFALSNPTSKSECTAEQAYKFTDGRAIFASGSPFDKVEYGGKVFCPGQGNNSYIFPGVALGAICSMARHIPDEVFLIAAQVLSNLVTEKHMEEGRVYPPLNVVREISVKIAAAVAEQCYKSGEAACFPKPDDMEAFIRSKVYSYEYDSYVPDMYEFEH</sequence>
<dbReference type="Pfam" id="PF03949">
    <property type="entry name" value="Malic_M"/>
    <property type="match status" value="1"/>
</dbReference>
<dbReference type="CDD" id="cd05312">
    <property type="entry name" value="NAD_bind_1_malic_enz"/>
    <property type="match status" value="1"/>
</dbReference>
<comment type="cofactor">
    <cofactor evidence="2">
        <name>Mg(2+)</name>
        <dbReference type="ChEBI" id="CHEBI:18420"/>
    </cofactor>
</comment>
<comment type="cofactor">
    <cofactor evidence="1">
        <name>Mn(2+)</name>
        <dbReference type="ChEBI" id="CHEBI:29035"/>
    </cofactor>
</comment>
<dbReference type="SUPFAM" id="SSF51735">
    <property type="entry name" value="NAD(P)-binding Rossmann-fold domains"/>
    <property type="match status" value="1"/>
</dbReference>
<dbReference type="InterPro" id="IPR037062">
    <property type="entry name" value="Malic_N_dom_sf"/>
</dbReference>
<dbReference type="SMART" id="SM00919">
    <property type="entry name" value="Malic_M"/>
    <property type="match status" value="1"/>
</dbReference>
<dbReference type="PANTHER" id="PTHR23406">
    <property type="entry name" value="MALIC ENZYME-RELATED"/>
    <property type="match status" value="1"/>
</dbReference>
<dbReference type="InterPro" id="IPR012301">
    <property type="entry name" value="Malic_N_dom"/>
</dbReference>
<dbReference type="STRING" id="990121.A0A0V1A9C4"/>
<dbReference type="InterPro" id="IPR012302">
    <property type="entry name" value="Malic_NAD-bd"/>
</dbReference>
<name>A0A0V1A9C4_9BILA</name>
<dbReference type="GO" id="GO:0005739">
    <property type="term" value="C:mitochondrion"/>
    <property type="evidence" value="ECO:0007669"/>
    <property type="project" value="TreeGrafter"/>
</dbReference>
<proteinExistence type="inferred from homology"/>
<dbReference type="Gene3D" id="3.40.50.10380">
    <property type="entry name" value="Malic enzyme, N-terminal domain"/>
    <property type="match status" value="1"/>
</dbReference>
<dbReference type="NCBIfam" id="NF010052">
    <property type="entry name" value="PRK13529.1"/>
    <property type="match status" value="1"/>
</dbReference>
<dbReference type="PANTHER" id="PTHR23406:SF90">
    <property type="entry name" value="MALIC ENZYME-RELATED"/>
    <property type="match status" value="1"/>
</dbReference>
<dbReference type="InterPro" id="IPR015884">
    <property type="entry name" value="Malic_enzyme_CS"/>
</dbReference>
<dbReference type="PROSITE" id="PS00331">
    <property type="entry name" value="MALIC_ENZYMES"/>
    <property type="match status" value="1"/>
</dbReference>
<organism evidence="10 11">
    <name type="scientific">Trichinella patagoniensis</name>
    <dbReference type="NCBI Taxonomy" id="990121"/>
    <lineage>
        <taxon>Eukaryota</taxon>
        <taxon>Metazoa</taxon>
        <taxon>Ecdysozoa</taxon>
        <taxon>Nematoda</taxon>
        <taxon>Enoplea</taxon>
        <taxon>Dorylaimia</taxon>
        <taxon>Trichinellida</taxon>
        <taxon>Trichinellidae</taxon>
        <taxon>Trichinella</taxon>
    </lineage>
</organism>
<keyword evidence="11" id="KW-1185">Reference proteome</keyword>
<dbReference type="SUPFAM" id="SSF53223">
    <property type="entry name" value="Aminoacid dehydrogenase-like, N-terminal domain"/>
    <property type="match status" value="1"/>
</dbReference>
<comment type="caution">
    <text evidence="10">The sequence shown here is derived from an EMBL/GenBank/DDBJ whole genome shotgun (WGS) entry which is preliminary data.</text>
</comment>
<reference evidence="10 11" key="1">
    <citation type="submission" date="2015-01" db="EMBL/GenBank/DDBJ databases">
        <title>Evolution of Trichinella species and genotypes.</title>
        <authorList>
            <person name="Korhonen P.K."/>
            <person name="Edoardo P."/>
            <person name="Giuseppe L.R."/>
            <person name="Gasser R.B."/>
        </authorList>
    </citation>
    <scope>NUCLEOTIDE SEQUENCE [LARGE SCALE GENOMIC DNA]</scope>
    <source>
        <strain evidence="10">ISS2496</strain>
    </source>
</reference>
<dbReference type="FunFam" id="3.40.50.10380:FF:000004">
    <property type="entry name" value="Malic enzyme"/>
    <property type="match status" value="1"/>
</dbReference>
<dbReference type="FunFam" id="3.40.50.720:FF:000060">
    <property type="entry name" value="Malic enzyme"/>
    <property type="match status" value="1"/>
</dbReference>
<evidence type="ECO:0000313" key="10">
    <source>
        <dbReference type="EMBL" id="KRY21081.1"/>
    </source>
</evidence>
<dbReference type="Gene3D" id="3.40.50.720">
    <property type="entry name" value="NAD(P)-binding Rossmann-like Domain"/>
    <property type="match status" value="1"/>
</dbReference>
<accession>A0A0V1A9C4</accession>
<feature type="region of interest" description="Disordered" evidence="7">
    <location>
        <begin position="511"/>
        <end position="532"/>
    </location>
</feature>
<dbReference type="InterPro" id="IPR001891">
    <property type="entry name" value="Malic_OxRdtase"/>
</dbReference>
<evidence type="ECO:0000256" key="6">
    <source>
        <dbReference type="RuleBase" id="RU003426"/>
    </source>
</evidence>
<evidence type="ECO:0000256" key="3">
    <source>
        <dbReference type="ARBA" id="ARBA00008785"/>
    </source>
</evidence>
<evidence type="ECO:0000256" key="2">
    <source>
        <dbReference type="ARBA" id="ARBA00001946"/>
    </source>
</evidence>
<dbReference type="Pfam" id="PF00390">
    <property type="entry name" value="malic"/>
    <property type="match status" value="1"/>
</dbReference>
<protein>
    <recommendedName>
        <fullName evidence="6">Malic enzyme</fullName>
    </recommendedName>
</protein>